<keyword evidence="1 5" id="KW-0413">Isomerase</keyword>
<dbReference type="PANTHER" id="PTHR43174">
    <property type="entry name" value="UDP-N-ACETYLGLUCOSAMINE 2-EPIMERASE"/>
    <property type="match status" value="1"/>
</dbReference>
<dbReference type="InterPro" id="IPR003331">
    <property type="entry name" value="UDP_GlcNAc_Epimerase_2_dom"/>
</dbReference>
<comment type="similarity">
    <text evidence="3 5">Belongs to the UDP-N-acetylglucosamine 2-epimerase family.</text>
</comment>
<proteinExistence type="inferred from homology"/>
<dbReference type="STRING" id="648757.Rvan_3525"/>
<dbReference type="CDD" id="cd03786">
    <property type="entry name" value="GTB_UDP-GlcNAc_2-Epimerase"/>
    <property type="match status" value="1"/>
</dbReference>
<evidence type="ECO:0000313" key="7">
    <source>
        <dbReference type="EMBL" id="ADP72705.1"/>
    </source>
</evidence>
<evidence type="ECO:0000256" key="5">
    <source>
        <dbReference type="RuleBase" id="RU003513"/>
    </source>
</evidence>
<dbReference type="AlphaFoldDB" id="E3I456"/>
<dbReference type="Proteomes" id="UP000001399">
    <property type="component" value="Chromosome"/>
</dbReference>
<sequence>MRILLAFGTRPEIIKLAPVYRALRGRQIDVDVLWTGQHTDLAAGLIDFFGIDIAFNHSGIVAEAGLAAKVGIMTKRIESVIRASHYDWIVVQGDTGTALAAAQSGFLNAVPVAHVEAGLRTGDMHSPWPEEFNRRVISLCTALHFAPTPGARANLLAEDIRAEAVRVVGNTVVDALQFARAKVAKGYTPINPALASLPDNRKIVLATLHRRENIGDHMDEVLRALRDLAHDGDKLIVLPVHLNPEVRASVLALLGDTANVVLTGPLQYPDFVHLLTRAWLVVSDSGGIQEEAPAFGLPVLITRDTTERPEVVEAGFGQLVGWNYDAIVSGVRALTAGDAPQRIDAPNPFGDGNSAGKIAAALTDNRAAQSTIRAAQVELRAS</sequence>
<comment type="catalytic activity">
    <reaction evidence="2">
        <text>UDP-N-acetyl-alpha-D-glucosamine = UDP-N-acetyl-alpha-D-mannosamine</text>
        <dbReference type="Rhea" id="RHEA:17213"/>
        <dbReference type="ChEBI" id="CHEBI:57705"/>
        <dbReference type="ChEBI" id="CHEBI:68623"/>
        <dbReference type="EC" id="5.1.3.14"/>
    </reaction>
</comment>
<organism evidence="7 8">
    <name type="scientific">Rhodomicrobium vannielii (strain ATCC 17100 / DSM 162 / LMG 4299 / NCIMB 10020 / ATH 3.1.1)</name>
    <dbReference type="NCBI Taxonomy" id="648757"/>
    <lineage>
        <taxon>Bacteria</taxon>
        <taxon>Pseudomonadati</taxon>
        <taxon>Pseudomonadota</taxon>
        <taxon>Alphaproteobacteria</taxon>
        <taxon>Hyphomicrobiales</taxon>
        <taxon>Hyphomicrobiaceae</taxon>
        <taxon>Rhodomicrobium</taxon>
    </lineage>
</organism>
<evidence type="ECO:0000313" key="8">
    <source>
        <dbReference type="Proteomes" id="UP000001399"/>
    </source>
</evidence>
<keyword evidence="8" id="KW-1185">Reference proteome</keyword>
<gene>
    <name evidence="7" type="ordered locus">Rvan_3525</name>
</gene>
<evidence type="ECO:0000259" key="6">
    <source>
        <dbReference type="Pfam" id="PF02350"/>
    </source>
</evidence>
<dbReference type="RefSeq" id="WP_013421063.1">
    <property type="nucleotide sequence ID" value="NC_014664.1"/>
</dbReference>
<protein>
    <recommendedName>
        <fullName evidence="4">UDP-N-acetylglucosamine 2-epimerase (non-hydrolyzing)</fullName>
        <ecNumber evidence="4">5.1.3.14</ecNumber>
    </recommendedName>
</protein>
<dbReference type="HOGENOM" id="CLU_041674_1_0_5"/>
<dbReference type="SUPFAM" id="SSF53756">
    <property type="entry name" value="UDP-Glycosyltransferase/glycogen phosphorylase"/>
    <property type="match status" value="1"/>
</dbReference>
<dbReference type="KEGG" id="rva:Rvan_3525"/>
<dbReference type="OrthoDB" id="9803238at2"/>
<accession>E3I456</accession>
<dbReference type="NCBIfam" id="TIGR00236">
    <property type="entry name" value="wecB"/>
    <property type="match status" value="1"/>
</dbReference>
<dbReference type="Gene3D" id="3.40.50.2000">
    <property type="entry name" value="Glycogen Phosphorylase B"/>
    <property type="match status" value="2"/>
</dbReference>
<dbReference type="EC" id="5.1.3.14" evidence="4"/>
<dbReference type="GO" id="GO:0008761">
    <property type="term" value="F:UDP-N-acetylglucosamine 2-epimerase activity"/>
    <property type="evidence" value="ECO:0007669"/>
    <property type="project" value="UniProtKB-EC"/>
</dbReference>
<dbReference type="PANTHER" id="PTHR43174:SF2">
    <property type="entry name" value="UDP-N-ACETYLGLUCOSAMINE 2-EPIMERASE"/>
    <property type="match status" value="1"/>
</dbReference>
<dbReference type="InterPro" id="IPR029767">
    <property type="entry name" value="WecB-like"/>
</dbReference>
<evidence type="ECO:0000256" key="3">
    <source>
        <dbReference type="ARBA" id="ARBA00038209"/>
    </source>
</evidence>
<reference evidence="8" key="1">
    <citation type="journal article" date="2011" name="J. Bacteriol.">
        <title>Genome sequences of eight morphologically diverse alphaproteobacteria.</title>
        <authorList>
            <consortium name="US DOE Joint Genome Institute"/>
            <person name="Brown P.J."/>
            <person name="Kysela D.T."/>
            <person name="Buechlein A."/>
            <person name="Hemmerich C."/>
            <person name="Brun Y.V."/>
        </authorList>
    </citation>
    <scope>NUCLEOTIDE SEQUENCE [LARGE SCALE GENOMIC DNA]</scope>
    <source>
        <strain evidence="8">ATCC 17100 / ATH 3.1.1 / DSM 162 / LMG 4299</strain>
    </source>
</reference>
<evidence type="ECO:0000256" key="1">
    <source>
        <dbReference type="ARBA" id="ARBA00023235"/>
    </source>
</evidence>
<evidence type="ECO:0000256" key="2">
    <source>
        <dbReference type="ARBA" id="ARBA00036080"/>
    </source>
</evidence>
<dbReference type="EMBL" id="CP002292">
    <property type="protein sequence ID" value="ADP72705.1"/>
    <property type="molecule type" value="Genomic_DNA"/>
</dbReference>
<feature type="domain" description="UDP-N-acetylglucosamine 2-epimerase" evidence="6">
    <location>
        <begin position="23"/>
        <end position="362"/>
    </location>
</feature>
<name>E3I456_RHOVT</name>
<dbReference type="eggNOG" id="COG0381">
    <property type="taxonomic scope" value="Bacteria"/>
</dbReference>
<dbReference type="Pfam" id="PF02350">
    <property type="entry name" value="Epimerase_2"/>
    <property type="match status" value="1"/>
</dbReference>
<evidence type="ECO:0000256" key="4">
    <source>
        <dbReference type="ARBA" id="ARBA00038858"/>
    </source>
</evidence>